<proteinExistence type="predicted"/>
<organism evidence="1">
    <name type="scientific">Cacopsylla melanoneura</name>
    <dbReference type="NCBI Taxonomy" id="428564"/>
    <lineage>
        <taxon>Eukaryota</taxon>
        <taxon>Metazoa</taxon>
        <taxon>Ecdysozoa</taxon>
        <taxon>Arthropoda</taxon>
        <taxon>Hexapoda</taxon>
        <taxon>Insecta</taxon>
        <taxon>Pterygota</taxon>
        <taxon>Neoptera</taxon>
        <taxon>Paraneoptera</taxon>
        <taxon>Hemiptera</taxon>
        <taxon>Sternorrhyncha</taxon>
        <taxon>Psylloidea</taxon>
        <taxon>Psyllidae</taxon>
        <taxon>Psyllinae</taxon>
        <taxon>Cacopsylla</taxon>
    </lineage>
</organism>
<name>A0A8D9E1W5_9HEMI</name>
<evidence type="ECO:0000313" key="1">
    <source>
        <dbReference type="EMBL" id="CAG6735510.1"/>
    </source>
</evidence>
<dbReference type="EMBL" id="HBUF01395893">
    <property type="protein sequence ID" value="CAG6735510.1"/>
    <property type="molecule type" value="Transcribed_RNA"/>
</dbReference>
<sequence>MGCMGLIQILTSVGKLRHSDVITRVNKARKSFKLNVFLSIKVSRYDTIKSFNYRHVFYPLLNVSFHCIGDIETGVLPSRRCHKPNHLLTLTSPSREKPNMSQ</sequence>
<reference evidence="1" key="1">
    <citation type="submission" date="2021-05" db="EMBL/GenBank/DDBJ databases">
        <authorList>
            <person name="Alioto T."/>
            <person name="Alioto T."/>
            <person name="Gomez Garrido J."/>
        </authorList>
    </citation>
    <scope>NUCLEOTIDE SEQUENCE</scope>
</reference>
<dbReference type="AlphaFoldDB" id="A0A8D9E1W5"/>
<accession>A0A8D9E1W5</accession>
<protein>
    <submittedName>
        <fullName evidence="1">Uncharacterized protein</fullName>
    </submittedName>
</protein>